<comment type="caution">
    <text evidence="1">The sequence shown here is derived from an EMBL/GenBank/DDBJ whole genome shotgun (WGS) entry which is preliminary data.</text>
</comment>
<accession>A0A1R0GLS6</accession>
<evidence type="ECO:0000313" key="2">
    <source>
        <dbReference type="Proteomes" id="UP000187455"/>
    </source>
</evidence>
<sequence length="137" mass="14893">MGMVMCNHNLVESCAYSYGFAPEISIDALKLSEDLDPSFNLAGEPVMEDLVSYFLGLSLSSSPNPQVVVSTESNGRSVDRRSKGAILALNSLLDEGAEYASHNALSVASLSATQQKFSIDDLYHSNWYRETASKNSF</sequence>
<dbReference type="Proteomes" id="UP000187455">
    <property type="component" value="Unassembled WGS sequence"/>
</dbReference>
<evidence type="ECO:0000313" key="1">
    <source>
        <dbReference type="EMBL" id="OLY77841.1"/>
    </source>
</evidence>
<keyword evidence="2" id="KW-1185">Reference proteome</keyword>
<organism evidence="1 2">
    <name type="scientific">Smittium mucronatum</name>
    <dbReference type="NCBI Taxonomy" id="133383"/>
    <lineage>
        <taxon>Eukaryota</taxon>
        <taxon>Fungi</taxon>
        <taxon>Fungi incertae sedis</taxon>
        <taxon>Zoopagomycota</taxon>
        <taxon>Kickxellomycotina</taxon>
        <taxon>Harpellomycetes</taxon>
        <taxon>Harpellales</taxon>
        <taxon>Legeriomycetaceae</taxon>
        <taxon>Smittium</taxon>
    </lineage>
</organism>
<dbReference type="EMBL" id="LSSL01007634">
    <property type="protein sequence ID" value="OLY77841.1"/>
    <property type="molecule type" value="Genomic_DNA"/>
</dbReference>
<proteinExistence type="predicted"/>
<name>A0A1R0GLS6_9FUNG</name>
<gene>
    <name evidence="1" type="ORF">AYI68_g8126</name>
</gene>
<dbReference type="AlphaFoldDB" id="A0A1R0GLS6"/>
<protein>
    <submittedName>
        <fullName evidence="1">Uncharacterized protein</fullName>
    </submittedName>
</protein>
<reference evidence="1 2" key="1">
    <citation type="journal article" date="2016" name="Mol. Biol. Evol.">
        <title>Genome-Wide Survey of Gut Fungi (Harpellales) Reveals the First Horizontally Transferred Ubiquitin Gene from a Mosquito Host.</title>
        <authorList>
            <person name="Wang Y."/>
            <person name="White M.M."/>
            <person name="Kvist S."/>
            <person name="Moncalvo J.M."/>
        </authorList>
    </citation>
    <scope>NUCLEOTIDE SEQUENCE [LARGE SCALE GENOMIC DNA]</scope>
    <source>
        <strain evidence="1 2">ALG-7-W6</strain>
    </source>
</reference>